<sequence>MAVAGGSAVMYGSRTRGILHRSVCEGPDVRLARRRLRLRRRLEREIGAPVQLVDRSDAVGVESFLQLEASGWKGRQGSALASNPNHAQLLRRWSATLEEEQRLQVLFLQAGDLPLAAQVNVLDGDGLFGFKVAYDERFARRSPGVLLELEARELWCANGPGTFVDSCAGENNRIINRVFPGRRSLGTLLLPLGGLVSSAAVATAPHVGKYVHRWLSPREAASAPIDGTPASTEASGP</sequence>
<dbReference type="RefSeq" id="WP_338204979.1">
    <property type="nucleotide sequence ID" value="NZ_JAEKNR010000231.1"/>
</dbReference>
<organism evidence="2 3">
    <name type="scientific">Candidatus Nephthysia bennettiae</name>
    <dbReference type="NCBI Taxonomy" id="3127016"/>
    <lineage>
        <taxon>Bacteria</taxon>
        <taxon>Bacillati</taxon>
        <taxon>Candidatus Dormiibacterota</taxon>
        <taxon>Candidatus Dormibacteria</taxon>
        <taxon>Candidatus Dormibacterales</taxon>
        <taxon>Candidatus Dormibacteraceae</taxon>
        <taxon>Candidatus Nephthysia</taxon>
    </lineage>
</organism>
<dbReference type="InterPro" id="IPR016181">
    <property type="entry name" value="Acyl_CoA_acyltransferase"/>
</dbReference>
<evidence type="ECO:0000259" key="1">
    <source>
        <dbReference type="Pfam" id="PF13480"/>
    </source>
</evidence>
<proteinExistence type="predicted"/>
<dbReference type="InterPro" id="IPR038740">
    <property type="entry name" value="BioF2-like_GNAT_dom"/>
</dbReference>
<comment type="caution">
    <text evidence="2">The sequence shown here is derived from an EMBL/GenBank/DDBJ whole genome shotgun (WGS) entry which is preliminary data.</text>
</comment>
<dbReference type="Pfam" id="PF13480">
    <property type="entry name" value="Acetyltransf_6"/>
    <property type="match status" value="1"/>
</dbReference>
<dbReference type="EMBL" id="JAEKNR010000231">
    <property type="protein sequence ID" value="MBJ7600977.1"/>
    <property type="molecule type" value="Genomic_DNA"/>
</dbReference>
<dbReference type="Proteomes" id="UP000612893">
    <property type="component" value="Unassembled WGS sequence"/>
</dbReference>
<feature type="domain" description="BioF2-like acetyltransferase" evidence="1">
    <location>
        <begin position="32"/>
        <end position="169"/>
    </location>
</feature>
<evidence type="ECO:0000313" key="2">
    <source>
        <dbReference type="EMBL" id="MBJ7600977.1"/>
    </source>
</evidence>
<gene>
    <name evidence="2" type="ORF">JF922_23270</name>
</gene>
<dbReference type="AlphaFoldDB" id="A0A934KC27"/>
<reference evidence="2" key="1">
    <citation type="submission" date="2020-10" db="EMBL/GenBank/DDBJ databases">
        <title>Ca. Dormibacterota MAGs.</title>
        <authorList>
            <person name="Montgomery K."/>
        </authorList>
    </citation>
    <scope>NUCLEOTIDE SEQUENCE [LARGE SCALE GENOMIC DNA]</scope>
    <source>
        <strain evidence="2">SC8812_S17_10</strain>
    </source>
</reference>
<protein>
    <submittedName>
        <fullName evidence="2">GNAT family N-acetyltransferase</fullName>
    </submittedName>
</protein>
<dbReference type="SUPFAM" id="SSF55729">
    <property type="entry name" value="Acyl-CoA N-acyltransferases (Nat)"/>
    <property type="match status" value="1"/>
</dbReference>
<keyword evidence="3" id="KW-1185">Reference proteome</keyword>
<name>A0A934KC27_9BACT</name>
<accession>A0A934KC27</accession>
<evidence type="ECO:0000313" key="3">
    <source>
        <dbReference type="Proteomes" id="UP000612893"/>
    </source>
</evidence>